<name>A0A4C1V8U4_EUMVA</name>
<dbReference type="EMBL" id="BGZK01000297">
    <property type="protein sequence ID" value="GBP34966.1"/>
    <property type="molecule type" value="Genomic_DNA"/>
</dbReference>
<protein>
    <submittedName>
        <fullName evidence="3">Retrovirus-related Pol polyprotein from transposon opus</fullName>
    </submittedName>
</protein>
<dbReference type="InterPro" id="IPR055469">
    <property type="entry name" value="DUF7041"/>
</dbReference>
<reference evidence="3 4" key="1">
    <citation type="journal article" date="2019" name="Commun. Biol.">
        <title>The bagworm genome reveals a unique fibroin gene that provides high tensile strength.</title>
        <authorList>
            <person name="Kono N."/>
            <person name="Nakamura H."/>
            <person name="Ohtoshi R."/>
            <person name="Tomita M."/>
            <person name="Numata K."/>
            <person name="Arakawa K."/>
        </authorList>
    </citation>
    <scope>NUCLEOTIDE SEQUENCE [LARGE SCALE GENOMIC DNA]</scope>
</reference>
<evidence type="ECO:0000256" key="1">
    <source>
        <dbReference type="SAM" id="MobiDB-lite"/>
    </source>
</evidence>
<gene>
    <name evidence="3" type="primary">pol</name>
    <name evidence="3" type="ORF">EVAR_28431_1</name>
</gene>
<feature type="region of interest" description="Disordered" evidence="1">
    <location>
        <begin position="1"/>
        <end position="21"/>
    </location>
</feature>
<feature type="region of interest" description="Disordered" evidence="1">
    <location>
        <begin position="219"/>
        <end position="240"/>
    </location>
</feature>
<accession>A0A4C1V8U4</accession>
<dbReference type="SUPFAM" id="SSF56672">
    <property type="entry name" value="DNA/RNA polymerases"/>
    <property type="match status" value="1"/>
</dbReference>
<dbReference type="AlphaFoldDB" id="A0A4C1V8U4"/>
<dbReference type="Gene3D" id="3.10.10.10">
    <property type="entry name" value="HIV Type 1 Reverse Transcriptase, subunit A, domain 1"/>
    <property type="match status" value="1"/>
</dbReference>
<organism evidence="3 4">
    <name type="scientific">Eumeta variegata</name>
    <name type="common">Bagworm moth</name>
    <name type="synonym">Eumeta japonica</name>
    <dbReference type="NCBI Taxonomy" id="151549"/>
    <lineage>
        <taxon>Eukaryota</taxon>
        <taxon>Metazoa</taxon>
        <taxon>Ecdysozoa</taxon>
        <taxon>Arthropoda</taxon>
        <taxon>Hexapoda</taxon>
        <taxon>Insecta</taxon>
        <taxon>Pterygota</taxon>
        <taxon>Neoptera</taxon>
        <taxon>Endopterygota</taxon>
        <taxon>Lepidoptera</taxon>
        <taxon>Glossata</taxon>
        <taxon>Ditrysia</taxon>
        <taxon>Tineoidea</taxon>
        <taxon>Psychidae</taxon>
        <taxon>Oiketicinae</taxon>
        <taxon>Eumeta</taxon>
    </lineage>
</organism>
<dbReference type="OrthoDB" id="6932368at2759"/>
<dbReference type="InterPro" id="IPR043502">
    <property type="entry name" value="DNA/RNA_pol_sf"/>
</dbReference>
<proteinExistence type="predicted"/>
<feature type="domain" description="DUF7041" evidence="2">
    <location>
        <begin position="31"/>
        <end position="114"/>
    </location>
</feature>
<keyword evidence="4" id="KW-1185">Reference proteome</keyword>
<dbReference type="STRING" id="151549.A0A4C1V8U4"/>
<sequence length="542" mass="61148">MAEKKQDDGDRSGGDYEDKGETTINRVSVRVPSFYPTRPSLWFASLESQFVLAKITQDDTKYHYAISQLEASYADIVEDVIMAPPAADKYQRLKTELIKQLTASRERQVKQLLNHEELGDRKPSQFLRHLKHLAGPGVPDDFIRTVWTSRLPSSVQTIIAFQSKSTLEEVSELADQIMDVVTPSQQITAVSANPGATSESNQIAALTRQVQALAAKLDRMSRTRNRRTTHQRNNLSSTRSQSNYRKFPYCWYHAKFGTEARRCVKPCDFAGKGAGNVRNQRLSDGNTTLTTSGLLSHTKDNISSVKVISGNSVYHNILAKYPQITRPPGIHRTSKHNTLHHIRTTPGPPVSCTPRRLAPEKLKIAKTEFEAMLQIGTCRPSESAWASPLHLTPKKDNGWRPCGDYRMLNSRTVPDRYPIKHIHDFTYSLSGSSIFSTIDLVKAYNQIPVNPDDIAKTAIATLFFFCPGKSYRILMENFINLCKIHAKSRRLLRSSGGATPLVDVGDIRREAVGGRRHRRRLAPPLLRRKKLEEWRSFCEPIS</sequence>
<evidence type="ECO:0000313" key="4">
    <source>
        <dbReference type="Proteomes" id="UP000299102"/>
    </source>
</evidence>
<dbReference type="Pfam" id="PF23055">
    <property type="entry name" value="DUF7041"/>
    <property type="match status" value="1"/>
</dbReference>
<dbReference type="PANTHER" id="PTHR33327">
    <property type="entry name" value="ENDONUCLEASE"/>
    <property type="match status" value="1"/>
</dbReference>
<dbReference type="PANTHER" id="PTHR33327:SF3">
    <property type="entry name" value="RNA-DIRECTED DNA POLYMERASE"/>
    <property type="match status" value="1"/>
</dbReference>
<dbReference type="GO" id="GO:0071897">
    <property type="term" value="P:DNA biosynthetic process"/>
    <property type="evidence" value="ECO:0007669"/>
    <property type="project" value="UniProtKB-ARBA"/>
</dbReference>
<dbReference type="CDD" id="cd01647">
    <property type="entry name" value="RT_LTR"/>
    <property type="match status" value="1"/>
</dbReference>
<dbReference type="Proteomes" id="UP000299102">
    <property type="component" value="Unassembled WGS sequence"/>
</dbReference>
<comment type="caution">
    <text evidence="3">The sequence shown here is derived from an EMBL/GenBank/DDBJ whole genome shotgun (WGS) entry which is preliminary data.</text>
</comment>
<evidence type="ECO:0000259" key="2">
    <source>
        <dbReference type="Pfam" id="PF23055"/>
    </source>
</evidence>
<evidence type="ECO:0000313" key="3">
    <source>
        <dbReference type="EMBL" id="GBP34966.1"/>
    </source>
</evidence>